<dbReference type="Proteomes" id="UP001432251">
    <property type="component" value="Chromosome"/>
</dbReference>
<accession>A0ACD5A936</accession>
<evidence type="ECO:0000313" key="2">
    <source>
        <dbReference type="Proteomes" id="UP001432251"/>
    </source>
</evidence>
<reference evidence="1" key="1">
    <citation type="journal article" date="2025" name="Int. J. Syst. Evol. Microbiol.">
        <title>Streptomyces citrinus sp. nov., with yellow diffusible pigment.</title>
        <authorList>
            <person name="He Y."/>
            <person name="Yang E."/>
            <person name="Xu J."/>
            <person name="Sun Y."/>
            <person name="Sun L."/>
        </authorList>
    </citation>
    <scope>NUCLEOTIDE SEQUENCE</scope>
    <source>
        <strain evidence="1">Q6</strain>
    </source>
</reference>
<dbReference type="EMBL" id="CP146022">
    <property type="protein sequence ID" value="WWQ63558.1"/>
    <property type="molecule type" value="Genomic_DNA"/>
</dbReference>
<organism evidence="1 2">
    <name type="scientific">Streptomyces citrinus</name>
    <dbReference type="NCBI Taxonomy" id="3118173"/>
    <lineage>
        <taxon>Bacteria</taxon>
        <taxon>Bacillati</taxon>
        <taxon>Actinomycetota</taxon>
        <taxon>Actinomycetes</taxon>
        <taxon>Kitasatosporales</taxon>
        <taxon>Streptomycetaceae</taxon>
        <taxon>Streptomyces</taxon>
    </lineage>
</organism>
<sequence>MNVDDMLKDALLEQADRVEPAPADLADRVLAARRRRRGRGIAVAAVAVTAVVAGAVVVPRIGGGEDIRPAGVTGTQDVIAHPDQSPPKDVIAAGRTALASFATYKNVVYENGDGRLERTYGVIDPTTKRYRKITEWSWLTVAPGLRTAAVLEKKWPTDRIGLLDLATNKVKRWIPVKEGVAGVEFSPDGSKLVGTTYAKDPDHLYKRNRVDDGSGKIMPGMDYQSSRNGFSVVDVRTGHSDWHEVTDNEDINARQDFSFSGTGTLVHAGVMTGGVPEQYYDLQGRKAAVPAAERHVSWFVEAGLSPDGELVAGDFAGKGDTIAVAVNDARTGKFVEKLPAQQLVAWADDKRVVAWGCAPGKCNGKGEFRNQLLLITLGTHKVVPLSDFRKASADYPGRWYPQFTTR</sequence>
<protein>
    <submittedName>
        <fullName evidence="1">WD40 repeat domain-containing protein</fullName>
    </submittedName>
</protein>
<evidence type="ECO:0000313" key="1">
    <source>
        <dbReference type="EMBL" id="WWQ63558.1"/>
    </source>
</evidence>
<gene>
    <name evidence="1" type="ORF">V2W30_09545</name>
</gene>
<proteinExistence type="predicted"/>
<name>A0ACD5A936_9ACTN</name>
<keyword evidence="2" id="KW-1185">Reference proteome</keyword>